<dbReference type="PANTHER" id="PTHR43280:SF2">
    <property type="entry name" value="HTH-TYPE TRANSCRIPTIONAL REGULATOR EXSA"/>
    <property type="match status" value="1"/>
</dbReference>
<keyword evidence="2" id="KW-0238">DNA-binding</keyword>
<dbReference type="Proteomes" id="UP001161391">
    <property type="component" value="Unassembled WGS sequence"/>
</dbReference>
<evidence type="ECO:0000256" key="1">
    <source>
        <dbReference type="ARBA" id="ARBA00023015"/>
    </source>
</evidence>
<dbReference type="Gene3D" id="1.10.10.60">
    <property type="entry name" value="Homeodomain-like"/>
    <property type="match status" value="1"/>
</dbReference>
<evidence type="ECO:0000256" key="2">
    <source>
        <dbReference type="ARBA" id="ARBA00023125"/>
    </source>
</evidence>
<keyword evidence="7" id="KW-1185">Reference proteome</keyword>
<feature type="transmembrane region" description="Helical" evidence="4">
    <location>
        <begin position="145"/>
        <end position="166"/>
    </location>
</feature>
<dbReference type="PROSITE" id="PS01124">
    <property type="entry name" value="HTH_ARAC_FAMILY_2"/>
    <property type="match status" value="1"/>
</dbReference>
<evidence type="ECO:0000256" key="4">
    <source>
        <dbReference type="SAM" id="Phobius"/>
    </source>
</evidence>
<dbReference type="SMART" id="SM00342">
    <property type="entry name" value="HTH_ARAC"/>
    <property type="match status" value="1"/>
</dbReference>
<evidence type="ECO:0000259" key="5">
    <source>
        <dbReference type="PROSITE" id="PS01124"/>
    </source>
</evidence>
<keyword evidence="4" id="KW-0472">Membrane</keyword>
<dbReference type="InterPro" id="IPR009057">
    <property type="entry name" value="Homeodomain-like_sf"/>
</dbReference>
<dbReference type="PROSITE" id="PS00041">
    <property type="entry name" value="HTH_ARAC_FAMILY_1"/>
    <property type="match status" value="1"/>
</dbReference>
<keyword evidence="1" id="KW-0805">Transcription regulation</keyword>
<reference evidence="6" key="1">
    <citation type="journal article" date="2014" name="Int. J. Syst. Evol. Microbiol.">
        <title>Complete genome of a new Firmicutes species belonging to the dominant human colonic microbiota ('Ruminococcus bicirculans') reveals two chromosomes and a selective capacity to utilize plant glucans.</title>
        <authorList>
            <consortium name="NISC Comparative Sequencing Program"/>
            <person name="Wegmann U."/>
            <person name="Louis P."/>
            <person name="Goesmann A."/>
            <person name="Henrissat B."/>
            <person name="Duncan S.H."/>
            <person name="Flint H.J."/>
        </authorList>
    </citation>
    <scope>NUCLEOTIDE SEQUENCE</scope>
    <source>
        <strain evidence="6">NBRC 108219</strain>
    </source>
</reference>
<evidence type="ECO:0000313" key="7">
    <source>
        <dbReference type="Proteomes" id="UP001161391"/>
    </source>
</evidence>
<keyword evidence="4" id="KW-1133">Transmembrane helix</keyword>
<feature type="transmembrane region" description="Helical" evidence="4">
    <location>
        <begin position="73"/>
        <end position="93"/>
    </location>
</feature>
<protein>
    <submittedName>
        <fullName evidence="6">AraC family transcriptional regulator</fullName>
    </submittedName>
</protein>
<feature type="transmembrane region" description="Helical" evidence="4">
    <location>
        <begin position="105"/>
        <end position="125"/>
    </location>
</feature>
<comment type="caution">
    <text evidence="6">The sequence shown here is derived from an EMBL/GenBank/DDBJ whole genome shotgun (WGS) entry which is preliminary data.</text>
</comment>
<dbReference type="SUPFAM" id="SSF46689">
    <property type="entry name" value="Homeodomain-like"/>
    <property type="match status" value="1"/>
</dbReference>
<keyword evidence="4" id="KW-0812">Transmembrane</keyword>
<feature type="transmembrane region" description="Helical" evidence="4">
    <location>
        <begin position="221"/>
        <end position="242"/>
    </location>
</feature>
<feature type="transmembrane region" description="Helical" evidence="4">
    <location>
        <begin position="12"/>
        <end position="32"/>
    </location>
</feature>
<dbReference type="Pfam" id="PF12833">
    <property type="entry name" value="HTH_18"/>
    <property type="match status" value="1"/>
</dbReference>
<reference evidence="6" key="2">
    <citation type="submission" date="2023-01" db="EMBL/GenBank/DDBJ databases">
        <title>Draft genome sequence of Algimonas ampicilliniresistens strain NBRC 108219.</title>
        <authorList>
            <person name="Sun Q."/>
            <person name="Mori K."/>
        </authorList>
    </citation>
    <scope>NUCLEOTIDE SEQUENCE</scope>
    <source>
        <strain evidence="6">NBRC 108219</strain>
    </source>
</reference>
<gene>
    <name evidence="6" type="ORF">GCM10007853_18050</name>
</gene>
<feature type="transmembrane region" description="Helical" evidence="4">
    <location>
        <begin position="44"/>
        <end position="67"/>
    </location>
</feature>
<proteinExistence type="predicted"/>
<sequence>MDDSAQLVMNWRSVMMAMVITPILICGVVLFFRRVEARASRPLGAVLILAALSMGPQIIGYADAYAIWPWMTFFPLFSTDLWFGPLLIIHAHALTRGTSLGWRRYLLLPGAVQCLYYLGAFFLLGDSMFDHLGKWAFNNMVHGPYVEPVETLVGVALMLFAIIYLWRERATYLAFLENESSAARDYDPVWLRNIVVALVAATCLYAGLEIAQLAIDLTYNAAFPFQVLLMAILCWLGLDAAWRLTSPFPKLRPSLATTAPVPDNLSERILSRMSAERWFLEPRLSIRDVANRMGSNESYVSRALNRASGQSFNQLVNGLRVKHAKIQLSDTSDPVLSIAMDSGFNSKATFNRVFRDFTGQTPSRFRASQNP</sequence>
<accession>A0ABQ5VBH5</accession>
<dbReference type="PANTHER" id="PTHR43280">
    <property type="entry name" value="ARAC-FAMILY TRANSCRIPTIONAL REGULATOR"/>
    <property type="match status" value="1"/>
</dbReference>
<organism evidence="6 7">
    <name type="scientific">Algimonas ampicilliniresistens</name>
    <dbReference type="NCBI Taxonomy" id="1298735"/>
    <lineage>
        <taxon>Bacteria</taxon>
        <taxon>Pseudomonadati</taxon>
        <taxon>Pseudomonadota</taxon>
        <taxon>Alphaproteobacteria</taxon>
        <taxon>Maricaulales</taxon>
        <taxon>Robiginitomaculaceae</taxon>
        <taxon>Algimonas</taxon>
    </lineage>
</organism>
<dbReference type="InterPro" id="IPR018060">
    <property type="entry name" value="HTH_AraC"/>
</dbReference>
<dbReference type="RefSeq" id="WP_284389849.1">
    <property type="nucleotide sequence ID" value="NZ_BSNK01000002.1"/>
</dbReference>
<evidence type="ECO:0000313" key="6">
    <source>
        <dbReference type="EMBL" id="GLQ23931.1"/>
    </source>
</evidence>
<dbReference type="PRINTS" id="PR00032">
    <property type="entry name" value="HTHARAC"/>
</dbReference>
<keyword evidence="3" id="KW-0804">Transcription</keyword>
<name>A0ABQ5VBH5_9PROT</name>
<feature type="domain" description="HTH araC/xylS-type" evidence="5">
    <location>
        <begin position="263"/>
        <end position="368"/>
    </location>
</feature>
<dbReference type="EMBL" id="BSNK01000002">
    <property type="protein sequence ID" value="GLQ23931.1"/>
    <property type="molecule type" value="Genomic_DNA"/>
</dbReference>
<feature type="transmembrane region" description="Helical" evidence="4">
    <location>
        <begin position="194"/>
        <end position="215"/>
    </location>
</feature>
<dbReference type="InterPro" id="IPR018062">
    <property type="entry name" value="HTH_AraC-typ_CS"/>
</dbReference>
<evidence type="ECO:0000256" key="3">
    <source>
        <dbReference type="ARBA" id="ARBA00023163"/>
    </source>
</evidence>
<dbReference type="InterPro" id="IPR020449">
    <property type="entry name" value="Tscrpt_reg_AraC-type_HTH"/>
</dbReference>